<dbReference type="Proteomes" id="UP001495779">
    <property type="component" value="Unassembled WGS sequence"/>
</dbReference>
<comment type="caution">
    <text evidence="2">The sequence shown here is derived from an EMBL/GenBank/DDBJ whole genome shotgun (WGS) entry which is preliminary data.</text>
</comment>
<keyword evidence="2" id="KW-0328">Glycosyltransferase</keyword>
<dbReference type="Gene3D" id="3.90.550.10">
    <property type="entry name" value="Spore Coat Polysaccharide Biosynthesis Protein SpsA, Chain A"/>
    <property type="match status" value="1"/>
</dbReference>
<accession>A0ABD5LA16</accession>
<evidence type="ECO:0000313" key="2">
    <source>
        <dbReference type="EMBL" id="MER5078948.1"/>
    </source>
</evidence>
<dbReference type="SUPFAM" id="SSF53448">
    <property type="entry name" value="Nucleotide-diphospho-sugar transferases"/>
    <property type="match status" value="1"/>
</dbReference>
<evidence type="ECO:0000259" key="1">
    <source>
        <dbReference type="Pfam" id="PF00535"/>
    </source>
</evidence>
<dbReference type="EMBL" id="JAGSRH010000049">
    <property type="protein sequence ID" value="MER5078948.1"/>
    <property type="molecule type" value="Genomic_DNA"/>
</dbReference>
<reference evidence="2 3" key="1">
    <citation type="submission" date="2021-04" db="EMBL/GenBank/DDBJ databases">
        <title>Determining the burden of carbapenem-resistant Enterobacterales from a tertiary public heath setting in Bangladesh: a clinical, epidemiological, and molecular study.</title>
        <authorList>
            <person name="Farzana R."/>
            <person name="Walsh T.R."/>
        </authorList>
    </citation>
    <scope>NUCLEOTIDE SEQUENCE [LARGE SCALE GENOMIC DNA]</scope>
    <source>
        <strain evidence="3">dmpro_s316</strain>
    </source>
</reference>
<dbReference type="InterPro" id="IPR029044">
    <property type="entry name" value="Nucleotide-diphossugar_trans"/>
</dbReference>
<dbReference type="PANTHER" id="PTHR22916">
    <property type="entry name" value="GLYCOSYLTRANSFERASE"/>
    <property type="match status" value="1"/>
</dbReference>
<dbReference type="EC" id="2.4.-.-" evidence="2"/>
<dbReference type="InterPro" id="IPR001173">
    <property type="entry name" value="Glyco_trans_2-like"/>
</dbReference>
<protein>
    <submittedName>
        <fullName evidence="2">Glycosyltransferase</fullName>
        <ecNumber evidence="2">2.4.-.-</ecNumber>
    </submittedName>
</protein>
<organism evidence="2 3">
    <name type="scientific">Providencia stuartii</name>
    <dbReference type="NCBI Taxonomy" id="588"/>
    <lineage>
        <taxon>Bacteria</taxon>
        <taxon>Pseudomonadati</taxon>
        <taxon>Pseudomonadota</taxon>
        <taxon>Gammaproteobacteria</taxon>
        <taxon>Enterobacterales</taxon>
        <taxon>Morganellaceae</taxon>
        <taxon>Providencia</taxon>
    </lineage>
</organism>
<name>A0ABD5LA16_PROST</name>
<gene>
    <name evidence="2" type="ORF">KDV35_19095</name>
</gene>
<sequence>MSMLLSKKTYYAVKTLNQLSLKMNINPLKAPEHEASIMEHWKYTDKVYISCVCITYNQENYIKDAIDGMLAQITDYRFEIVIHDDKSTDSTREILLGYKQRYPNLIKLVLQDENQYQKGKKITPLAAAEANGEYIALCEGDDYWIDINKIQKQVKCLEENKDINICFTSAKSIYRNKINLVSHHSSSKRIYSTEQVIEGGGDFMPTMSIMLRSKIMANLPEWYYTAPVGDYFLQIYLSMPYGAIYLPYHTSVYRINSIGSWSNQRKHLCIKKIKAEGELYISTLQQLKDMGVTNSLINNAISKQYMYLTILAIKNNFSKDAKDLIDISWLYSKRISKKQIFLYYAKILYPMINIVMKLRHYYTQ</sequence>
<dbReference type="Pfam" id="PF00535">
    <property type="entry name" value="Glycos_transf_2"/>
    <property type="match status" value="1"/>
</dbReference>
<feature type="domain" description="Glycosyltransferase 2-like" evidence="1">
    <location>
        <begin position="50"/>
        <end position="213"/>
    </location>
</feature>
<proteinExistence type="predicted"/>
<keyword evidence="2" id="KW-0808">Transferase</keyword>
<evidence type="ECO:0000313" key="3">
    <source>
        <dbReference type="Proteomes" id="UP001495779"/>
    </source>
</evidence>
<dbReference type="GO" id="GO:0016758">
    <property type="term" value="F:hexosyltransferase activity"/>
    <property type="evidence" value="ECO:0007669"/>
    <property type="project" value="UniProtKB-ARBA"/>
</dbReference>
<dbReference type="AlphaFoldDB" id="A0ABD5LA16"/>
<dbReference type="RefSeq" id="WP_350588900.1">
    <property type="nucleotide sequence ID" value="NZ_JAGSRH010000049.1"/>
</dbReference>
<dbReference type="PANTHER" id="PTHR22916:SF3">
    <property type="entry name" value="UDP-GLCNAC:BETAGAL BETA-1,3-N-ACETYLGLUCOSAMINYLTRANSFERASE-LIKE PROTEIN 1"/>
    <property type="match status" value="1"/>
</dbReference>